<feature type="transmembrane region" description="Helical" evidence="2">
    <location>
        <begin position="167"/>
        <end position="189"/>
    </location>
</feature>
<proteinExistence type="predicted"/>
<feature type="transmembrane region" description="Helical" evidence="2">
    <location>
        <begin position="21"/>
        <end position="47"/>
    </location>
</feature>
<evidence type="ECO:0000259" key="3">
    <source>
        <dbReference type="Pfam" id="PF01970"/>
    </source>
</evidence>
<comment type="caution">
    <text evidence="4">The sequence shown here is derived from an EMBL/GenBank/DDBJ whole genome shotgun (WGS) entry which is preliminary data.</text>
</comment>
<sequence>MFDAAMSALAGFTSPGTLLMLAIGVVAGLAMGVLPGLGGTAAVGILLPFVVTLPPEQSLAILIGAVAVVHHSDVITAVLLRVPGSASAAVIMPDGNALARQGQAARALAVCFVASMIGGVLGAVGLTFSIPIAEPLVLAFGSPELFMLTVLGIGLAALLSQGNMLKGLVGAALGLLIGMIGAAPAAATYRFSFGADSLLDGVGLVPLALGLFGLAEIAHMVARKSAVAEKMEVGDGWRQGALEALREWKMTLRGVFVGMWAGVLPGLGATAGTYMAYGQAAATARGEERKTYGRGNTRGLVAAESAANSVEAGDLIPTLLFGIPGGAPAALLLGALLAYGIQPGPQMITDHLDVMYTVVWSFAIASVVGSVVCFFLVKPLARLSYIPFQYLAPGLLLIMFAAAYSESTQFGGIVAMLALGVIGYVMKAADFPRAPLLIGFILSVPLERYYFLTSNLYTTGEWIQRPFVIGMMVILAIPLVMVPVRRMRARLAEPTPVLEAEEADRPAMALAGGAGRTVSEPSAVSAPHAGFDSHAATGGEEDRGTQDTSGDGALAKSIWPLTVAVATLVMFVAAYLVAQDYPSRARLAPVFITLLGIALTSVLVVREGVAVWRGERRDRAWNREVSQTVVAFGWLVLFVALVNFLGFVVGALVFVPLFLLVVSRLSAIKTTVYTGAAVALLVAAYLYGNIDLPAGTVLPLLPGFQV</sequence>
<feature type="transmembrane region" description="Helical" evidence="2">
    <location>
        <begin position="354"/>
        <end position="377"/>
    </location>
</feature>
<keyword evidence="2" id="KW-0472">Membrane</keyword>
<reference evidence="5" key="1">
    <citation type="journal article" date="2019" name="Int. J. Syst. Evol. Microbiol.">
        <title>The Global Catalogue of Microorganisms (GCM) 10K type strain sequencing project: providing services to taxonomists for standard genome sequencing and annotation.</title>
        <authorList>
            <consortium name="The Broad Institute Genomics Platform"/>
            <consortium name="The Broad Institute Genome Sequencing Center for Infectious Disease"/>
            <person name="Wu L."/>
            <person name="Ma J."/>
        </authorList>
    </citation>
    <scope>NUCLEOTIDE SEQUENCE [LARGE SCALE GENOMIC DNA]</scope>
    <source>
        <strain evidence="5">JCM 16022</strain>
    </source>
</reference>
<feature type="transmembrane region" description="Helical" evidence="2">
    <location>
        <begin position="558"/>
        <end position="578"/>
    </location>
</feature>
<feature type="transmembrane region" description="Helical" evidence="2">
    <location>
        <begin position="384"/>
        <end position="404"/>
    </location>
</feature>
<dbReference type="InterPro" id="IPR002823">
    <property type="entry name" value="DUF112_TM"/>
</dbReference>
<feature type="transmembrane region" description="Helical" evidence="2">
    <location>
        <begin position="590"/>
        <end position="609"/>
    </location>
</feature>
<keyword evidence="2" id="KW-1133">Transmembrane helix</keyword>
<organism evidence="4 5">
    <name type="scientific">Nocardioides koreensis</name>
    <dbReference type="NCBI Taxonomy" id="433651"/>
    <lineage>
        <taxon>Bacteria</taxon>
        <taxon>Bacillati</taxon>
        <taxon>Actinomycetota</taxon>
        <taxon>Actinomycetes</taxon>
        <taxon>Propionibacteriales</taxon>
        <taxon>Nocardioidaceae</taxon>
        <taxon>Nocardioides</taxon>
    </lineage>
</organism>
<evidence type="ECO:0000256" key="2">
    <source>
        <dbReference type="SAM" id="Phobius"/>
    </source>
</evidence>
<feature type="region of interest" description="Disordered" evidence="1">
    <location>
        <begin position="517"/>
        <end position="549"/>
    </location>
</feature>
<feature type="transmembrane region" description="Helical" evidence="2">
    <location>
        <begin position="136"/>
        <end position="160"/>
    </location>
</feature>
<dbReference type="RefSeq" id="WP_344147254.1">
    <property type="nucleotide sequence ID" value="NZ_BAAAQR010000001.1"/>
</dbReference>
<feature type="transmembrane region" description="Helical" evidence="2">
    <location>
        <begin position="671"/>
        <end position="688"/>
    </location>
</feature>
<feature type="transmembrane region" description="Helical" evidence="2">
    <location>
        <begin position="463"/>
        <end position="482"/>
    </location>
</feature>
<evidence type="ECO:0000313" key="4">
    <source>
        <dbReference type="EMBL" id="GAA2138064.1"/>
    </source>
</evidence>
<dbReference type="EMBL" id="BAAAQR010000001">
    <property type="protein sequence ID" value="GAA2138064.1"/>
    <property type="molecule type" value="Genomic_DNA"/>
</dbReference>
<evidence type="ECO:0000313" key="5">
    <source>
        <dbReference type="Proteomes" id="UP001501771"/>
    </source>
</evidence>
<accession>A0ABP5KYE8</accession>
<feature type="transmembrane region" description="Helical" evidence="2">
    <location>
        <begin position="319"/>
        <end position="342"/>
    </location>
</feature>
<dbReference type="Pfam" id="PF01970">
    <property type="entry name" value="TctA"/>
    <property type="match status" value="1"/>
</dbReference>
<gene>
    <name evidence="4" type="ORF">GCM10009844_05750</name>
</gene>
<feature type="transmembrane region" description="Helical" evidence="2">
    <location>
        <begin position="410"/>
        <end position="427"/>
    </location>
</feature>
<feature type="transmembrane region" description="Helical" evidence="2">
    <location>
        <begin position="59"/>
        <end position="82"/>
    </location>
</feature>
<feature type="transmembrane region" description="Helical" evidence="2">
    <location>
        <begin position="629"/>
        <end position="659"/>
    </location>
</feature>
<keyword evidence="5" id="KW-1185">Reference proteome</keyword>
<feature type="transmembrane region" description="Helical" evidence="2">
    <location>
        <begin position="107"/>
        <end position="130"/>
    </location>
</feature>
<protein>
    <submittedName>
        <fullName evidence="4">Tripartite tricarboxylate transporter permease</fullName>
    </submittedName>
</protein>
<name>A0ABP5KYE8_9ACTN</name>
<feature type="transmembrane region" description="Helical" evidence="2">
    <location>
        <begin position="201"/>
        <end position="222"/>
    </location>
</feature>
<dbReference type="PANTHER" id="PTHR35342:SF5">
    <property type="entry name" value="TRICARBOXYLIC TRANSPORT PROTEIN"/>
    <property type="match status" value="1"/>
</dbReference>
<keyword evidence="2" id="KW-0812">Transmembrane</keyword>
<dbReference type="Proteomes" id="UP001501771">
    <property type="component" value="Unassembled WGS sequence"/>
</dbReference>
<evidence type="ECO:0000256" key="1">
    <source>
        <dbReference type="SAM" id="MobiDB-lite"/>
    </source>
</evidence>
<feature type="domain" description="DUF112" evidence="3">
    <location>
        <begin position="18"/>
        <end position="437"/>
    </location>
</feature>
<dbReference type="PANTHER" id="PTHR35342">
    <property type="entry name" value="TRICARBOXYLIC TRANSPORT PROTEIN"/>
    <property type="match status" value="1"/>
</dbReference>